<dbReference type="InParanoid" id="A0A2T3AHT6"/>
<protein>
    <submittedName>
        <fullName evidence="1">S-adenosyl-L-methionine-dependent methyltransferase</fullName>
    </submittedName>
</protein>
<dbReference type="InterPro" id="IPR052356">
    <property type="entry name" value="Thiol_S-MT"/>
</dbReference>
<evidence type="ECO:0000313" key="1">
    <source>
        <dbReference type="EMBL" id="PSR98967.1"/>
    </source>
</evidence>
<dbReference type="GO" id="GO:0032259">
    <property type="term" value="P:methylation"/>
    <property type="evidence" value="ECO:0007669"/>
    <property type="project" value="UniProtKB-KW"/>
</dbReference>
<keyword evidence="1" id="KW-0808">Transferase</keyword>
<dbReference type="SUPFAM" id="SSF53335">
    <property type="entry name" value="S-adenosyl-L-methionine-dependent methyltransferases"/>
    <property type="match status" value="1"/>
</dbReference>
<dbReference type="PANTHER" id="PTHR45036">
    <property type="entry name" value="METHYLTRANSFERASE LIKE 7B"/>
    <property type="match status" value="1"/>
</dbReference>
<keyword evidence="1" id="KW-0489">Methyltransferase</keyword>
<dbReference type="Gene3D" id="3.40.50.150">
    <property type="entry name" value="Vaccinia Virus protein VP39"/>
    <property type="match status" value="1"/>
</dbReference>
<dbReference type="InterPro" id="IPR029063">
    <property type="entry name" value="SAM-dependent_MTases_sf"/>
</dbReference>
<dbReference type="Pfam" id="PF13489">
    <property type="entry name" value="Methyltransf_23"/>
    <property type="match status" value="1"/>
</dbReference>
<dbReference type="PANTHER" id="PTHR45036:SF1">
    <property type="entry name" value="METHYLTRANSFERASE LIKE 7A"/>
    <property type="match status" value="1"/>
</dbReference>
<name>A0A2T3AHT6_9PEZI</name>
<dbReference type="CDD" id="cd02440">
    <property type="entry name" value="AdoMet_MTases"/>
    <property type="match status" value="1"/>
</dbReference>
<dbReference type="OrthoDB" id="540004at2759"/>
<dbReference type="Proteomes" id="UP000241462">
    <property type="component" value="Unassembled WGS sequence"/>
</dbReference>
<dbReference type="EMBL" id="KZ678387">
    <property type="protein sequence ID" value="PSR98967.1"/>
    <property type="molecule type" value="Genomic_DNA"/>
</dbReference>
<organism evidence="1 2">
    <name type="scientific">Coniella lustricola</name>
    <dbReference type="NCBI Taxonomy" id="2025994"/>
    <lineage>
        <taxon>Eukaryota</taxon>
        <taxon>Fungi</taxon>
        <taxon>Dikarya</taxon>
        <taxon>Ascomycota</taxon>
        <taxon>Pezizomycotina</taxon>
        <taxon>Sordariomycetes</taxon>
        <taxon>Sordariomycetidae</taxon>
        <taxon>Diaporthales</taxon>
        <taxon>Schizoparmaceae</taxon>
        <taxon>Coniella</taxon>
    </lineage>
</organism>
<keyword evidence="2" id="KW-1185">Reference proteome</keyword>
<dbReference type="AlphaFoldDB" id="A0A2T3AHT6"/>
<gene>
    <name evidence="1" type="ORF">BD289DRAFT_424833</name>
</gene>
<evidence type="ECO:0000313" key="2">
    <source>
        <dbReference type="Proteomes" id="UP000241462"/>
    </source>
</evidence>
<sequence length="295" mass="32608">MAPSFADVKQAVALLVDPWIFMSLSLSCLPRTIFSLLLAGQFSTLFSPSRLQEVWFGRFWSFAGPNARFHVEKRVVPLLEGRVSAGRILPESATNDDTASSGNERVSGVVMEIGPGIGIWASVFAHPALSPTILQVYGVEPNASHHAELRQRVVKAGLGDRYEIVPVGIENLESSGRVQRESVDCIVSILCLCGVPEPERNIRELYSYLKPGGRWYVFEHVKHGSQGVRDTGRLMRYYQAFVNIFWPTAIGGCELCRNTGKSLMEAGPWSKIDLVQMDGEPTCKVLPHVYGTLTK</sequence>
<reference evidence="1 2" key="1">
    <citation type="journal article" date="2018" name="Mycol. Prog.">
        <title>Coniella lustricola, a new species from submerged detritus.</title>
        <authorList>
            <person name="Raudabaugh D.B."/>
            <person name="Iturriaga T."/>
            <person name="Carver A."/>
            <person name="Mondo S."/>
            <person name="Pangilinan J."/>
            <person name="Lipzen A."/>
            <person name="He G."/>
            <person name="Amirebrahimi M."/>
            <person name="Grigoriev I.V."/>
            <person name="Miller A.N."/>
        </authorList>
    </citation>
    <scope>NUCLEOTIDE SEQUENCE [LARGE SCALE GENOMIC DNA]</scope>
    <source>
        <strain evidence="1 2">B22-T-1</strain>
    </source>
</reference>
<proteinExistence type="predicted"/>
<dbReference type="GO" id="GO:0008168">
    <property type="term" value="F:methyltransferase activity"/>
    <property type="evidence" value="ECO:0007669"/>
    <property type="project" value="UniProtKB-KW"/>
</dbReference>
<accession>A0A2T3AHT6</accession>
<dbReference type="STRING" id="2025994.A0A2T3AHT6"/>